<name>A0A8E2EBF4_9PEZI</name>
<organism evidence="3 4">
    <name type="scientific">Lepidopterella palustris CBS 459.81</name>
    <dbReference type="NCBI Taxonomy" id="1314670"/>
    <lineage>
        <taxon>Eukaryota</taxon>
        <taxon>Fungi</taxon>
        <taxon>Dikarya</taxon>
        <taxon>Ascomycota</taxon>
        <taxon>Pezizomycotina</taxon>
        <taxon>Dothideomycetes</taxon>
        <taxon>Pleosporomycetidae</taxon>
        <taxon>Mytilinidiales</taxon>
        <taxon>Argynnaceae</taxon>
        <taxon>Lepidopterella</taxon>
    </lineage>
</organism>
<dbReference type="GO" id="GO:0016614">
    <property type="term" value="F:oxidoreductase activity, acting on CH-OH group of donors"/>
    <property type="evidence" value="ECO:0007669"/>
    <property type="project" value="UniProtKB-ARBA"/>
</dbReference>
<proteinExistence type="inferred from homology"/>
<dbReference type="InterPro" id="IPR036291">
    <property type="entry name" value="NAD(P)-bd_dom_sf"/>
</dbReference>
<keyword evidence="2" id="KW-0560">Oxidoreductase</keyword>
<keyword evidence="4" id="KW-1185">Reference proteome</keyword>
<evidence type="ECO:0000313" key="4">
    <source>
        <dbReference type="Proteomes" id="UP000250266"/>
    </source>
</evidence>
<reference evidence="3 4" key="1">
    <citation type="journal article" date="2016" name="Nat. Commun.">
        <title>Ectomycorrhizal ecology is imprinted in the genome of the dominant symbiotic fungus Cenococcum geophilum.</title>
        <authorList>
            <consortium name="DOE Joint Genome Institute"/>
            <person name="Peter M."/>
            <person name="Kohler A."/>
            <person name="Ohm R.A."/>
            <person name="Kuo A."/>
            <person name="Krutzmann J."/>
            <person name="Morin E."/>
            <person name="Arend M."/>
            <person name="Barry K.W."/>
            <person name="Binder M."/>
            <person name="Choi C."/>
            <person name="Clum A."/>
            <person name="Copeland A."/>
            <person name="Grisel N."/>
            <person name="Haridas S."/>
            <person name="Kipfer T."/>
            <person name="LaButti K."/>
            <person name="Lindquist E."/>
            <person name="Lipzen A."/>
            <person name="Maire R."/>
            <person name="Meier B."/>
            <person name="Mihaltcheva S."/>
            <person name="Molinier V."/>
            <person name="Murat C."/>
            <person name="Poggeler S."/>
            <person name="Quandt C.A."/>
            <person name="Sperisen C."/>
            <person name="Tritt A."/>
            <person name="Tisserant E."/>
            <person name="Crous P.W."/>
            <person name="Henrissat B."/>
            <person name="Nehls U."/>
            <person name="Egli S."/>
            <person name="Spatafora J.W."/>
            <person name="Grigoriev I.V."/>
            <person name="Martin F.M."/>
        </authorList>
    </citation>
    <scope>NUCLEOTIDE SEQUENCE [LARGE SCALE GENOMIC DNA]</scope>
    <source>
        <strain evidence="3 4">CBS 459.81</strain>
    </source>
</reference>
<comment type="similarity">
    <text evidence="1">Belongs to the short-chain dehydrogenases/reductases (SDR) family.</text>
</comment>
<gene>
    <name evidence="3" type="ORF">K432DRAFT_416423</name>
</gene>
<dbReference type="PANTHER" id="PTHR48107:SF26">
    <property type="entry name" value="OXIDOREDUCTASE, SHORT-CHAIN DEHYDROGENASE_REDUCTASE FAMILY (AFU_ORTHOLOGUE AFUA_4G05870)"/>
    <property type="match status" value="1"/>
</dbReference>
<dbReference type="SUPFAM" id="SSF51735">
    <property type="entry name" value="NAD(P)-binding Rossmann-fold domains"/>
    <property type="match status" value="1"/>
</dbReference>
<dbReference type="Proteomes" id="UP000250266">
    <property type="component" value="Unassembled WGS sequence"/>
</dbReference>
<dbReference type="InterPro" id="IPR002347">
    <property type="entry name" value="SDR_fam"/>
</dbReference>
<dbReference type="Gene3D" id="3.40.50.720">
    <property type="entry name" value="NAD(P)-binding Rossmann-like Domain"/>
    <property type="match status" value="2"/>
</dbReference>
<dbReference type="PRINTS" id="PR00081">
    <property type="entry name" value="GDHRDH"/>
</dbReference>
<dbReference type="OrthoDB" id="47007at2759"/>
<dbReference type="AlphaFoldDB" id="A0A8E2EBF4"/>
<accession>A0A8E2EBF4</accession>
<evidence type="ECO:0000256" key="2">
    <source>
        <dbReference type="ARBA" id="ARBA00023002"/>
    </source>
</evidence>
<dbReference type="PANTHER" id="PTHR48107">
    <property type="entry name" value="NADPH-DEPENDENT ALDEHYDE REDUCTASE-LIKE PROTEIN, CHLOROPLASTIC-RELATED"/>
    <property type="match status" value="1"/>
</dbReference>
<sequence length="225" mass="24349">MSESKSQLEFVHYQSPPGQSELKGPAEGCGYQIYKAAGKHSNKRATIAGGGSSIGRAIAILFGMEGADSFIAYLPPKKRRTQLGNDILVNNAAYHKMRGDASTNKVSKHQWFHTLATSIHPYFYLSKYATPHLSPGSIVISNAYINTYIGRPDLLDHNSTKGAIVSFMRGLSNNYVSRGIRANAVAPGMFTSSRGRLARPSDIATCFVFLAGRTIHANGRVVVNG</sequence>
<evidence type="ECO:0000313" key="3">
    <source>
        <dbReference type="EMBL" id="OCK80902.1"/>
    </source>
</evidence>
<protein>
    <submittedName>
        <fullName evidence="3">NAD(P)-binding protein</fullName>
    </submittedName>
</protein>
<evidence type="ECO:0000256" key="1">
    <source>
        <dbReference type="ARBA" id="ARBA00006484"/>
    </source>
</evidence>
<dbReference type="EMBL" id="KV744941">
    <property type="protein sequence ID" value="OCK80902.1"/>
    <property type="molecule type" value="Genomic_DNA"/>
</dbReference>
<dbReference type="Pfam" id="PF13561">
    <property type="entry name" value="adh_short_C2"/>
    <property type="match status" value="1"/>
</dbReference>